<comment type="caution">
    <text evidence="1">The sequence shown here is derived from an EMBL/GenBank/DDBJ whole genome shotgun (WGS) entry which is preliminary data.</text>
</comment>
<name>A0A0S7XKG4_9BACT</name>
<gene>
    <name evidence="1" type="ORF">AMK68_04315</name>
</gene>
<dbReference type="AlphaFoldDB" id="A0A0S7XKG4"/>
<proteinExistence type="predicted"/>
<reference evidence="1 2" key="1">
    <citation type="journal article" date="2015" name="Microbiome">
        <title>Genomic resolution of linkages in carbon, nitrogen, and sulfur cycling among widespread estuary sediment bacteria.</title>
        <authorList>
            <person name="Baker B.J."/>
            <person name="Lazar C.S."/>
            <person name="Teske A.P."/>
            <person name="Dick G.J."/>
        </authorList>
    </citation>
    <scope>NUCLEOTIDE SEQUENCE [LARGE SCALE GENOMIC DNA]</scope>
    <source>
        <strain evidence="1">DG_56</strain>
    </source>
</reference>
<sequence>MSDDSGGTHSEVVFMGELAAAAIAGRDINALSADDAEALFSQTWWRPGFAGAAAGGSAGATEPRP</sequence>
<accession>A0A0S7XKG4</accession>
<evidence type="ECO:0000313" key="2">
    <source>
        <dbReference type="Proteomes" id="UP000052020"/>
    </source>
</evidence>
<evidence type="ECO:0000313" key="1">
    <source>
        <dbReference type="EMBL" id="KPJ62960.1"/>
    </source>
</evidence>
<dbReference type="Proteomes" id="UP000052020">
    <property type="component" value="Unassembled WGS sequence"/>
</dbReference>
<protein>
    <submittedName>
        <fullName evidence="1">Uncharacterized protein</fullName>
    </submittedName>
</protein>
<organism evidence="1 2">
    <name type="scientific">candidate division KD3-62 bacterium DG_56</name>
    <dbReference type="NCBI Taxonomy" id="1704032"/>
    <lineage>
        <taxon>Bacteria</taxon>
        <taxon>candidate division KD3-62</taxon>
    </lineage>
</organism>
<dbReference type="EMBL" id="LIZY01000096">
    <property type="protein sequence ID" value="KPJ62960.1"/>
    <property type="molecule type" value="Genomic_DNA"/>
</dbReference>